<dbReference type="CDD" id="cd19166">
    <property type="entry name" value="HemeO-bac"/>
    <property type="match status" value="1"/>
</dbReference>
<dbReference type="InterPro" id="IPR016053">
    <property type="entry name" value="Haem_Oase-like"/>
</dbReference>
<dbReference type="AlphaFoldDB" id="A0A1A0DI64"/>
<dbReference type="SUPFAM" id="SSF48613">
    <property type="entry name" value="Heme oxygenase-like"/>
    <property type="match status" value="1"/>
</dbReference>
<dbReference type="PATRIC" id="fig|438.15.peg.677"/>
<organism evidence="1 2">
    <name type="scientific">Acetobacter pasteurianus</name>
    <name type="common">Acetobacter turbidans</name>
    <dbReference type="NCBI Taxonomy" id="438"/>
    <lineage>
        <taxon>Bacteria</taxon>
        <taxon>Pseudomonadati</taxon>
        <taxon>Pseudomonadota</taxon>
        <taxon>Alphaproteobacteria</taxon>
        <taxon>Acetobacterales</taxon>
        <taxon>Acetobacteraceae</taxon>
        <taxon>Acetobacter</taxon>
    </lineage>
</organism>
<dbReference type="InterPro" id="IPR016084">
    <property type="entry name" value="Haem_Oase-like_multi-hlx"/>
</dbReference>
<sequence>MTKTSAPLSLCLKEATHTLHEDLDKSIMAHGLFSSADKYKNFVQLQYLFHRDINDLYNHAQLVEIIPDLASRNRFAQVCQDMRDLDLPLPDEGPSINIQNASTAIGWLYVAEGSKLGANFLIKLVEKIGFTENFGGRHLAADLGGRGPSWNAFKSAIDRAGFDPVLATAGAQAGFMRVKNYMTTSIAT</sequence>
<evidence type="ECO:0000313" key="1">
    <source>
        <dbReference type="EMBL" id="OAZ74556.1"/>
    </source>
</evidence>
<name>A0A1A0DI64_ACEPA</name>
<dbReference type="OrthoDB" id="9149607at2"/>
<dbReference type="GO" id="GO:0004392">
    <property type="term" value="F:heme oxygenase (decyclizing) activity"/>
    <property type="evidence" value="ECO:0007669"/>
    <property type="project" value="InterPro"/>
</dbReference>
<dbReference type="GO" id="GO:0006788">
    <property type="term" value="P:heme oxidation"/>
    <property type="evidence" value="ECO:0007669"/>
    <property type="project" value="InterPro"/>
</dbReference>
<dbReference type="Pfam" id="PF01126">
    <property type="entry name" value="Heme_oxygenase"/>
    <property type="match status" value="1"/>
</dbReference>
<comment type="caution">
    <text evidence="1">The sequence shown here is derived from an EMBL/GenBank/DDBJ whole genome shotgun (WGS) entry which is preliminary data.</text>
</comment>
<dbReference type="RefSeq" id="WP_004449780.1">
    <property type="nucleotide sequence ID" value="NZ_LYUD01000056.1"/>
</dbReference>
<evidence type="ECO:0000313" key="2">
    <source>
        <dbReference type="Proteomes" id="UP000093796"/>
    </source>
</evidence>
<gene>
    <name evidence="1" type="ORF">SRCM100623_00593</name>
</gene>
<dbReference type="Gene3D" id="1.20.910.10">
    <property type="entry name" value="Heme oxygenase-like"/>
    <property type="match status" value="1"/>
</dbReference>
<dbReference type="EMBL" id="LYUD01000056">
    <property type="protein sequence ID" value="OAZ74556.1"/>
    <property type="molecule type" value="Genomic_DNA"/>
</dbReference>
<dbReference type="Proteomes" id="UP000093796">
    <property type="component" value="Unassembled WGS sequence"/>
</dbReference>
<proteinExistence type="predicted"/>
<reference evidence="1 2" key="1">
    <citation type="submission" date="2016-05" db="EMBL/GenBank/DDBJ databases">
        <title>Genome sequencing of Acetobacter pasteurianus strain SRCM100623.</title>
        <authorList>
            <person name="Song Y.R."/>
        </authorList>
    </citation>
    <scope>NUCLEOTIDE SEQUENCE [LARGE SCALE GENOMIC DNA]</scope>
    <source>
        <strain evidence="1 2">SRCM100623</strain>
    </source>
</reference>
<accession>A0A1A0DI64</accession>
<protein>
    <submittedName>
        <fullName evidence="1">Uncharacterized protein</fullName>
    </submittedName>
</protein>